<comment type="caution">
    <text evidence="2">The sequence shown here is derived from an EMBL/GenBank/DDBJ whole genome shotgun (WGS) entry which is preliminary data.</text>
</comment>
<reference evidence="2 3" key="1">
    <citation type="submission" date="2016-06" db="EMBL/GenBank/DDBJ databases">
        <title>Evolution of pathogenesis and genome organization in the Tremellales.</title>
        <authorList>
            <person name="Cuomo C."/>
            <person name="Litvintseva A."/>
            <person name="Heitman J."/>
            <person name="Chen Y."/>
            <person name="Sun S."/>
            <person name="Springer D."/>
            <person name="Dromer F."/>
            <person name="Young S."/>
            <person name="Zeng Q."/>
            <person name="Chapman S."/>
            <person name="Gujja S."/>
            <person name="Saif S."/>
            <person name="Birren B."/>
        </authorList>
    </citation>
    <scope>NUCLEOTIDE SEQUENCE [LARGE SCALE GENOMIC DNA]</scope>
    <source>
        <strain evidence="2 3">CBS 6273</strain>
    </source>
</reference>
<proteinExistence type="predicted"/>
<sequence>MALRLATLPVAKHAASSRRAAFTLSRHYRSDVVNHTLASLRLYLDFLYKQDQDVALPEYIAGPKVSTNIGDRKRLSLRRASSTVTPHSSKPSMPAERSGIP</sequence>
<evidence type="ECO:0000313" key="3">
    <source>
        <dbReference type="Proteomes" id="UP000095149"/>
    </source>
</evidence>
<dbReference type="AlphaFoldDB" id="A0A1E3K7V5"/>
<gene>
    <name evidence="2" type="ORF">I350_02601</name>
</gene>
<protein>
    <submittedName>
        <fullName evidence="2">Uncharacterized protein</fullName>
    </submittedName>
</protein>
<dbReference type="EMBL" id="MEKH01000004">
    <property type="protein sequence ID" value="ODO09006.1"/>
    <property type="molecule type" value="Genomic_DNA"/>
</dbReference>
<organism evidence="2 3">
    <name type="scientific">Cryptococcus amylolentus CBS 6273</name>
    <dbReference type="NCBI Taxonomy" id="1296118"/>
    <lineage>
        <taxon>Eukaryota</taxon>
        <taxon>Fungi</taxon>
        <taxon>Dikarya</taxon>
        <taxon>Basidiomycota</taxon>
        <taxon>Agaricomycotina</taxon>
        <taxon>Tremellomycetes</taxon>
        <taxon>Tremellales</taxon>
        <taxon>Cryptococcaceae</taxon>
        <taxon>Cryptococcus</taxon>
    </lineage>
</organism>
<feature type="compositionally biased region" description="Polar residues" evidence="1">
    <location>
        <begin position="79"/>
        <end position="91"/>
    </location>
</feature>
<accession>A0A1E3K7V5</accession>
<dbReference type="Proteomes" id="UP000095149">
    <property type="component" value="Unassembled WGS sequence"/>
</dbReference>
<evidence type="ECO:0000256" key="1">
    <source>
        <dbReference type="SAM" id="MobiDB-lite"/>
    </source>
</evidence>
<feature type="region of interest" description="Disordered" evidence="1">
    <location>
        <begin position="71"/>
        <end position="101"/>
    </location>
</feature>
<name>A0A1E3K7V5_9TREE</name>
<evidence type="ECO:0000313" key="2">
    <source>
        <dbReference type="EMBL" id="ODO09006.1"/>
    </source>
</evidence>